<protein>
    <submittedName>
        <fullName evidence="2">Zinc finger, CCHC-type, retrotransposon Gag domain protein</fullName>
    </submittedName>
</protein>
<dbReference type="EMBL" id="BKCJ010405104">
    <property type="protein sequence ID" value="GFA32702.1"/>
    <property type="molecule type" value="Genomic_DNA"/>
</dbReference>
<name>A0A699JGJ3_TANCI</name>
<gene>
    <name evidence="2" type="ORF">Tci_604674</name>
</gene>
<evidence type="ECO:0000313" key="2">
    <source>
        <dbReference type="EMBL" id="GFA32702.1"/>
    </source>
</evidence>
<sequence>MHPRAGCYKVVSEPDGEHASIYPEFLSPDFDEAVQRAQKYEREYHTIHQRENELTGEFMKRFLRLAGFVRKKAGPPEEHAKHFKWAFCDWILDAIMNTEFTDVAQVANDGRNIKLLREKGGSNNKRNRDGDRIQPAAGNNNQKGYDQRRSDGCGYDRQNNNQRDFGQRGNDGRSYDRQGGNSGQKSYQQNRNQKYNHSSGSSS</sequence>
<dbReference type="AlphaFoldDB" id="A0A699JGJ3"/>
<comment type="caution">
    <text evidence="2">The sequence shown here is derived from an EMBL/GenBank/DDBJ whole genome shotgun (WGS) entry which is preliminary data.</text>
</comment>
<feature type="compositionally biased region" description="Polar residues" evidence="1">
    <location>
        <begin position="183"/>
        <end position="203"/>
    </location>
</feature>
<organism evidence="2">
    <name type="scientific">Tanacetum cinerariifolium</name>
    <name type="common">Dalmatian daisy</name>
    <name type="synonym">Chrysanthemum cinerariifolium</name>
    <dbReference type="NCBI Taxonomy" id="118510"/>
    <lineage>
        <taxon>Eukaryota</taxon>
        <taxon>Viridiplantae</taxon>
        <taxon>Streptophyta</taxon>
        <taxon>Embryophyta</taxon>
        <taxon>Tracheophyta</taxon>
        <taxon>Spermatophyta</taxon>
        <taxon>Magnoliopsida</taxon>
        <taxon>eudicotyledons</taxon>
        <taxon>Gunneridae</taxon>
        <taxon>Pentapetalae</taxon>
        <taxon>asterids</taxon>
        <taxon>campanulids</taxon>
        <taxon>Asterales</taxon>
        <taxon>Asteraceae</taxon>
        <taxon>Asteroideae</taxon>
        <taxon>Anthemideae</taxon>
        <taxon>Anthemidinae</taxon>
        <taxon>Tanacetum</taxon>
    </lineage>
</organism>
<accession>A0A699JGJ3</accession>
<proteinExistence type="predicted"/>
<evidence type="ECO:0000256" key="1">
    <source>
        <dbReference type="SAM" id="MobiDB-lite"/>
    </source>
</evidence>
<feature type="compositionally biased region" description="Basic and acidic residues" evidence="1">
    <location>
        <begin position="117"/>
        <end position="132"/>
    </location>
</feature>
<feature type="region of interest" description="Disordered" evidence="1">
    <location>
        <begin position="117"/>
        <end position="203"/>
    </location>
</feature>
<reference evidence="2" key="1">
    <citation type="journal article" date="2019" name="Sci. Rep.">
        <title>Draft genome of Tanacetum cinerariifolium, the natural source of mosquito coil.</title>
        <authorList>
            <person name="Yamashiro T."/>
            <person name="Shiraishi A."/>
            <person name="Satake H."/>
            <person name="Nakayama K."/>
        </authorList>
    </citation>
    <scope>NUCLEOTIDE SEQUENCE</scope>
</reference>